<keyword evidence="6" id="KW-0768">Sushi</keyword>
<evidence type="ECO:0000313" key="15">
    <source>
        <dbReference type="RefSeq" id="XP_002739118.2"/>
    </source>
</evidence>
<keyword evidence="2 8" id="KW-0812">Transmembrane</keyword>
<keyword evidence="9" id="KW-0732">Signal</keyword>
<organism evidence="14 15">
    <name type="scientific">Saccoglossus kowalevskii</name>
    <name type="common">Acorn worm</name>
    <dbReference type="NCBI Taxonomy" id="10224"/>
    <lineage>
        <taxon>Eukaryota</taxon>
        <taxon>Metazoa</taxon>
        <taxon>Hemichordata</taxon>
        <taxon>Enteropneusta</taxon>
        <taxon>Harrimaniidae</taxon>
        <taxon>Saccoglossus</taxon>
    </lineage>
</organism>
<dbReference type="InterPro" id="IPR003886">
    <property type="entry name" value="NIDO_dom"/>
</dbReference>
<sequence length="1155" mass="131722">MSRDVRIRVFILLMTATFVQPQYEQTADNLVELYPYGSGQRDTTLDSGDDLQSPASKLDYGLVFYGQRHWSIYVNTNGLISFNNGLPDHSETPDAFPLGNLETYPGDTYYNMIAPFWGNVDTSRRGNIYYRQTTERLILNQATEDVRRYFTEEQDFTALWCFVATWEEVSFFGRTDEDNPQDHRNTWQVVLATDNRATFYIASYRRVEWTTGVESGGSAYTGTGGTTAQVGFNAGDGLSYFTYGGSRTADIINLPWSSNVEEPGRYAYRIDAYKVDSGGCGGTGRLHFFPHWGNLLGGDRLLVGGSCWDTNKPYFLRIGIQEFNCTYESVFRLECITPPFYEIGDIRVDLSQDGGVTYPYNGRWIIEPPIQGKLDHKVTRIDSHLNKWNVAGHDLEITWDKNEFETSYVTIEAMSYREDLNFPTWELLAELLYQEVNDGRATFMGRPVEGATHTMAVGAIRIRPFEGSPRRAIWTDVHMLGYLLEEEYQLDTHVWAGDECHTFYVAQEGAVNFRKDLYYCPCNLTMAIADFGRFEPDPDCTMEFYNSPCTYHPGAKHCVFTVYNNHRGSGSTCCYDWEEHLIYVGDDPVGGYSSEAHIWGQRPYNQAGRVPALSWYKADFLYFYECCIWSENCGYYQQSRPTADCWEYTPARPASVYGDPHFVTFDGTEYTFNAKGEYTLLKWNIDPEFEIQGRFTQVRDVDGMPMQATELTALVVKEGKSDTVQIEVSQRRNLEVGVNSRLIDFDDDITRVDFEDVSVYTPDRIDPTTPLNPINPNITEVYVRFESGVGIKCQSHNAQVMACIVSLPPTFKDAAFPDLVGLLGNYDYDRSNDLTAKDGSVTSPNADDQTIFDDFGQSWEVNPSMFHYHTGRSHSTYQDDDFVPDFEPPDESTLAPDVRENMDIVCDGNKYCEYDVKTTGSLTYGTATKSAYDIHWSFANDTFKETVCEYMRTPINGTKEFIWPYVSHNMVDSKAHFTCDYPYTLIGNYVRLCEEKDEDMGLIGRWTGIEQHNDCIDFGCPPLNTLYHGGYEWDYASTVYPICDPPYILYGPDFRTCQNGVWTGHRNECYVNLPTVGEIILAVAVVVIFVVIVLIVVYVLHRRSKKNEQGGYSDEKGYPEEIPTTDYKEPLDDDNTQYVDETDDLESSTHKETTA</sequence>
<dbReference type="RefSeq" id="XP_002739118.2">
    <property type="nucleotide sequence ID" value="XM_002739072.2"/>
</dbReference>
<dbReference type="Pfam" id="PF03782">
    <property type="entry name" value="AMOP"/>
    <property type="match status" value="1"/>
</dbReference>
<dbReference type="PROSITE" id="PS50856">
    <property type="entry name" value="AMOP"/>
    <property type="match status" value="1"/>
</dbReference>
<keyword evidence="14" id="KW-1185">Reference proteome</keyword>
<evidence type="ECO:0000259" key="10">
    <source>
        <dbReference type="PROSITE" id="PS50856"/>
    </source>
</evidence>
<keyword evidence="3 8" id="KW-1133">Transmembrane helix</keyword>
<name>A0ABM0GWV8_SACKO</name>
<feature type="region of interest" description="Disordered" evidence="7">
    <location>
        <begin position="1108"/>
        <end position="1155"/>
    </location>
</feature>
<evidence type="ECO:0000256" key="1">
    <source>
        <dbReference type="ARBA" id="ARBA00004370"/>
    </source>
</evidence>
<feature type="domain" description="Sushi" evidence="11">
    <location>
        <begin position="1018"/>
        <end position="1071"/>
    </location>
</feature>
<feature type="transmembrane region" description="Helical" evidence="8">
    <location>
        <begin position="1079"/>
        <end position="1100"/>
    </location>
</feature>
<dbReference type="PROSITE" id="PS51220">
    <property type="entry name" value="NIDO"/>
    <property type="match status" value="1"/>
</dbReference>
<dbReference type="PANTHER" id="PTHR13802">
    <property type="entry name" value="MUCIN 4-RELATED"/>
    <property type="match status" value="1"/>
</dbReference>
<evidence type="ECO:0000256" key="3">
    <source>
        <dbReference type="ARBA" id="ARBA00022989"/>
    </source>
</evidence>
<feature type="compositionally biased region" description="Acidic residues" evidence="7">
    <location>
        <begin position="1131"/>
        <end position="1146"/>
    </location>
</feature>
<dbReference type="Pfam" id="PF00094">
    <property type="entry name" value="VWD"/>
    <property type="match status" value="1"/>
</dbReference>
<dbReference type="Pfam" id="PF06119">
    <property type="entry name" value="NIDO"/>
    <property type="match status" value="1"/>
</dbReference>
<dbReference type="Gene3D" id="2.10.70.10">
    <property type="entry name" value="Complement Module, domain 1"/>
    <property type="match status" value="1"/>
</dbReference>
<evidence type="ECO:0000256" key="7">
    <source>
        <dbReference type="SAM" id="MobiDB-lite"/>
    </source>
</evidence>
<dbReference type="SMART" id="SM00216">
    <property type="entry name" value="VWD"/>
    <property type="match status" value="1"/>
</dbReference>
<dbReference type="SMART" id="SM00539">
    <property type="entry name" value="NIDO"/>
    <property type="match status" value="1"/>
</dbReference>
<evidence type="ECO:0000256" key="6">
    <source>
        <dbReference type="PROSITE-ProRule" id="PRU00302"/>
    </source>
</evidence>
<dbReference type="SMART" id="SM00723">
    <property type="entry name" value="AMOP"/>
    <property type="match status" value="1"/>
</dbReference>
<feature type="signal peptide" evidence="9">
    <location>
        <begin position="1"/>
        <end position="21"/>
    </location>
</feature>
<evidence type="ECO:0000256" key="8">
    <source>
        <dbReference type="SAM" id="Phobius"/>
    </source>
</evidence>
<dbReference type="InterPro" id="IPR005533">
    <property type="entry name" value="AMOP_dom"/>
</dbReference>
<feature type="domain" description="AMOP" evidence="10">
    <location>
        <begin position="492"/>
        <end position="640"/>
    </location>
</feature>
<dbReference type="CDD" id="cd00033">
    <property type="entry name" value="CCP"/>
    <property type="match status" value="2"/>
</dbReference>
<reference evidence="15" key="1">
    <citation type="submission" date="2025-08" db="UniProtKB">
        <authorList>
            <consortium name="RefSeq"/>
        </authorList>
    </citation>
    <scope>IDENTIFICATION</scope>
    <source>
        <tissue evidence="15">Testes</tissue>
    </source>
</reference>
<evidence type="ECO:0000256" key="9">
    <source>
        <dbReference type="SAM" id="SignalP"/>
    </source>
</evidence>
<feature type="chain" id="PRO_5045667222" evidence="9">
    <location>
        <begin position="22"/>
        <end position="1155"/>
    </location>
</feature>
<dbReference type="GeneID" id="100370171"/>
<dbReference type="InterPro" id="IPR051495">
    <property type="entry name" value="Epithelial_Barrier/Signaling"/>
</dbReference>
<accession>A0ABM0GWV8</accession>
<feature type="domain" description="NIDO" evidence="12">
    <location>
        <begin position="115"/>
        <end position="273"/>
    </location>
</feature>
<keyword evidence="4 8" id="KW-0472">Membrane</keyword>
<comment type="subcellular location">
    <subcellularLocation>
        <location evidence="1">Membrane</location>
    </subcellularLocation>
</comment>
<protein>
    <submittedName>
        <fullName evidence="15">Protein mesh-like</fullName>
    </submittedName>
</protein>
<evidence type="ECO:0000259" key="12">
    <source>
        <dbReference type="PROSITE" id="PS51220"/>
    </source>
</evidence>
<dbReference type="Proteomes" id="UP000694865">
    <property type="component" value="Unplaced"/>
</dbReference>
<evidence type="ECO:0000256" key="2">
    <source>
        <dbReference type="ARBA" id="ARBA00022692"/>
    </source>
</evidence>
<comment type="caution">
    <text evidence="6">Lacks conserved residue(s) required for the propagation of feature annotation.</text>
</comment>
<evidence type="ECO:0000256" key="5">
    <source>
        <dbReference type="ARBA" id="ARBA00023157"/>
    </source>
</evidence>
<evidence type="ECO:0000259" key="11">
    <source>
        <dbReference type="PROSITE" id="PS50923"/>
    </source>
</evidence>
<dbReference type="PROSITE" id="PS51233">
    <property type="entry name" value="VWFD"/>
    <property type="match status" value="1"/>
</dbReference>
<dbReference type="InterPro" id="IPR056619">
    <property type="entry name" value="C8-3_MUC4"/>
</dbReference>
<keyword evidence="5" id="KW-1015">Disulfide bond</keyword>
<dbReference type="SUPFAM" id="SSF57535">
    <property type="entry name" value="Complement control module/SCR domain"/>
    <property type="match status" value="2"/>
</dbReference>
<evidence type="ECO:0000313" key="14">
    <source>
        <dbReference type="Proteomes" id="UP000694865"/>
    </source>
</evidence>
<dbReference type="Pfam" id="PF23263">
    <property type="entry name" value="C8-3_MUC4"/>
    <property type="match status" value="1"/>
</dbReference>
<dbReference type="InterPro" id="IPR035976">
    <property type="entry name" value="Sushi/SCR/CCP_sf"/>
</dbReference>
<dbReference type="PANTHER" id="PTHR13802:SF59">
    <property type="entry name" value="SUSHI DOMAIN-CONTAINING PROTEIN 2"/>
    <property type="match status" value="1"/>
</dbReference>
<dbReference type="InterPro" id="IPR001846">
    <property type="entry name" value="VWF_type-D"/>
</dbReference>
<proteinExistence type="predicted"/>
<evidence type="ECO:0000259" key="13">
    <source>
        <dbReference type="PROSITE" id="PS51233"/>
    </source>
</evidence>
<evidence type="ECO:0000256" key="4">
    <source>
        <dbReference type="ARBA" id="ARBA00023136"/>
    </source>
</evidence>
<dbReference type="InterPro" id="IPR000436">
    <property type="entry name" value="Sushi_SCR_CCP_dom"/>
</dbReference>
<gene>
    <name evidence="15" type="primary">LOC100370171</name>
</gene>
<dbReference type="PROSITE" id="PS50923">
    <property type="entry name" value="SUSHI"/>
    <property type="match status" value="1"/>
</dbReference>
<feature type="domain" description="VWFD" evidence="13">
    <location>
        <begin position="652"/>
        <end position="867"/>
    </location>
</feature>